<name>A0A6L2JX26_TANCI</name>
<dbReference type="AlphaFoldDB" id="A0A6L2JX26"/>
<reference evidence="1" key="1">
    <citation type="journal article" date="2019" name="Sci. Rep.">
        <title>Draft genome of Tanacetum cinerariifolium, the natural source of mosquito coil.</title>
        <authorList>
            <person name="Yamashiro T."/>
            <person name="Shiraishi A."/>
            <person name="Satake H."/>
            <person name="Nakayama K."/>
        </authorList>
    </citation>
    <scope>NUCLEOTIDE SEQUENCE</scope>
</reference>
<dbReference type="EMBL" id="BKCJ010001452">
    <property type="protein sequence ID" value="GEU41546.1"/>
    <property type="molecule type" value="Genomic_DNA"/>
</dbReference>
<organism evidence="1">
    <name type="scientific">Tanacetum cinerariifolium</name>
    <name type="common">Dalmatian daisy</name>
    <name type="synonym">Chrysanthemum cinerariifolium</name>
    <dbReference type="NCBI Taxonomy" id="118510"/>
    <lineage>
        <taxon>Eukaryota</taxon>
        <taxon>Viridiplantae</taxon>
        <taxon>Streptophyta</taxon>
        <taxon>Embryophyta</taxon>
        <taxon>Tracheophyta</taxon>
        <taxon>Spermatophyta</taxon>
        <taxon>Magnoliopsida</taxon>
        <taxon>eudicotyledons</taxon>
        <taxon>Gunneridae</taxon>
        <taxon>Pentapetalae</taxon>
        <taxon>asterids</taxon>
        <taxon>campanulids</taxon>
        <taxon>Asterales</taxon>
        <taxon>Asteraceae</taxon>
        <taxon>Asteroideae</taxon>
        <taxon>Anthemideae</taxon>
        <taxon>Anthemidinae</taxon>
        <taxon>Tanacetum</taxon>
    </lineage>
</organism>
<proteinExistence type="predicted"/>
<protein>
    <submittedName>
        <fullName evidence="1">Uncharacterized protein</fullName>
    </submittedName>
</protein>
<sequence length="109" mass="12390">MQDPGEDEYCEKKNSLKLCRSRTFEDSVTVTKPGIACRRLFFNSLGGKRELRLAYTFDLWFFDVTDPFVAATNDSDPIVVCDLLLGLQLVDERTAEDDIKVFSTEPSLD</sequence>
<evidence type="ECO:0000313" key="1">
    <source>
        <dbReference type="EMBL" id="GEU41546.1"/>
    </source>
</evidence>
<accession>A0A6L2JX26</accession>
<gene>
    <name evidence="1" type="ORF">Tci_013524</name>
</gene>
<comment type="caution">
    <text evidence="1">The sequence shown here is derived from an EMBL/GenBank/DDBJ whole genome shotgun (WGS) entry which is preliminary data.</text>
</comment>